<protein>
    <recommendedName>
        <fullName evidence="5">DNA (cytosine-5-)-methyltransferase</fullName>
    </recommendedName>
</protein>
<dbReference type="AlphaFoldDB" id="B9TC80"/>
<dbReference type="SUPFAM" id="SSF53335">
    <property type="entry name" value="S-adenosyl-L-methionine-dependent methyltransferases"/>
    <property type="match status" value="1"/>
</dbReference>
<dbReference type="GO" id="GO:0032259">
    <property type="term" value="P:methylation"/>
    <property type="evidence" value="ECO:0007669"/>
    <property type="project" value="UniProtKB-KW"/>
</dbReference>
<evidence type="ECO:0000313" key="4">
    <source>
        <dbReference type="Proteomes" id="UP000008311"/>
    </source>
</evidence>
<dbReference type="Proteomes" id="UP000008311">
    <property type="component" value="Unassembled WGS sequence"/>
</dbReference>
<dbReference type="Gene3D" id="3.90.120.10">
    <property type="entry name" value="DNA Methylase, subunit A, domain 2"/>
    <property type="match status" value="1"/>
</dbReference>
<proteinExistence type="predicted"/>
<dbReference type="InParanoid" id="B9TC80"/>
<keyword evidence="2" id="KW-0808">Transferase</keyword>
<evidence type="ECO:0000256" key="1">
    <source>
        <dbReference type="ARBA" id="ARBA00022603"/>
    </source>
</evidence>
<evidence type="ECO:0000313" key="3">
    <source>
        <dbReference type="EMBL" id="EEF26536.1"/>
    </source>
</evidence>
<keyword evidence="4" id="KW-1185">Reference proteome</keyword>
<sequence length="239" mass="26245">MRCRVSQTAAPDWKTASILSTAFPCEAKNPLDAVEPALMLRMDPFDEQMSYRPYSNGKTRFENFGLMLDGNVHTCTVRAAQIDDFSEYCGRSAPLLLGDIVRDTGPVPSSFFVKSEQEDAWKAAKAAKAIARNKSGFAYTYSEGAMAFPDPLDKPSRTIITSEGGGSPSRTKHAVREASGLIRRLTPEELEQLNGFPRGFTAHPGVSDVARAMLMGNALVVGLVRRIGEVLYHRHRESC</sequence>
<dbReference type="EMBL" id="EQ977079">
    <property type="protein sequence ID" value="EEF26536.1"/>
    <property type="molecule type" value="Genomic_DNA"/>
</dbReference>
<dbReference type="Pfam" id="PF00145">
    <property type="entry name" value="DNA_methylase"/>
    <property type="match status" value="1"/>
</dbReference>
<keyword evidence="1" id="KW-0489">Methyltransferase</keyword>
<gene>
    <name evidence="3" type="ORF">RCOM_0055960</name>
</gene>
<evidence type="ECO:0000256" key="2">
    <source>
        <dbReference type="ARBA" id="ARBA00022679"/>
    </source>
</evidence>
<evidence type="ECO:0008006" key="5">
    <source>
        <dbReference type="Google" id="ProtNLM"/>
    </source>
</evidence>
<organism evidence="3 4">
    <name type="scientific">Ricinus communis</name>
    <name type="common">Castor bean</name>
    <dbReference type="NCBI Taxonomy" id="3988"/>
    <lineage>
        <taxon>Eukaryota</taxon>
        <taxon>Viridiplantae</taxon>
        <taxon>Streptophyta</taxon>
        <taxon>Embryophyta</taxon>
        <taxon>Tracheophyta</taxon>
        <taxon>Spermatophyta</taxon>
        <taxon>Magnoliopsida</taxon>
        <taxon>eudicotyledons</taxon>
        <taxon>Gunneridae</taxon>
        <taxon>Pentapetalae</taxon>
        <taxon>rosids</taxon>
        <taxon>fabids</taxon>
        <taxon>Malpighiales</taxon>
        <taxon>Euphorbiaceae</taxon>
        <taxon>Acalyphoideae</taxon>
        <taxon>Acalypheae</taxon>
        <taxon>Ricinus</taxon>
    </lineage>
</organism>
<dbReference type="InterPro" id="IPR029063">
    <property type="entry name" value="SAM-dependent_MTases_sf"/>
</dbReference>
<dbReference type="GO" id="GO:0008168">
    <property type="term" value="F:methyltransferase activity"/>
    <property type="evidence" value="ECO:0007669"/>
    <property type="project" value="UniProtKB-KW"/>
</dbReference>
<accession>B9TC80</accession>
<dbReference type="InterPro" id="IPR001525">
    <property type="entry name" value="C5_MeTfrase"/>
</dbReference>
<name>B9TC80_RICCO</name>
<reference evidence="4" key="1">
    <citation type="journal article" date="2010" name="Nat. Biotechnol.">
        <title>Draft genome sequence of the oilseed species Ricinus communis.</title>
        <authorList>
            <person name="Chan A.P."/>
            <person name="Crabtree J."/>
            <person name="Zhao Q."/>
            <person name="Lorenzi H."/>
            <person name="Orvis J."/>
            <person name="Puiu D."/>
            <person name="Melake-Berhan A."/>
            <person name="Jones K.M."/>
            <person name="Redman J."/>
            <person name="Chen G."/>
            <person name="Cahoon E.B."/>
            <person name="Gedil M."/>
            <person name="Stanke M."/>
            <person name="Haas B.J."/>
            <person name="Wortman J.R."/>
            <person name="Fraser-Liggett C.M."/>
            <person name="Ravel J."/>
            <person name="Rabinowicz P.D."/>
        </authorList>
    </citation>
    <scope>NUCLEOTIDE SEQUENCE [LARGE SCALE GENOMIC DNA]</scope>
    <source>
        <strain evidence="4">cv. Hale</strain>
    </source>
</reference>